<dbReference type="EMBL" id="JANIIK010000115">
    <property type="protein sequence ID" value="KAJ3589159.1"/>
    <property type="molecule type" value="Genomic_DNA"/>
</dbReference>
<dbReference type="Proteomes" id="UP001148018">
    <property type="component" value="Unassembled WGS sequence"/>
</dbReference>
<dbReference type="SUPFAM" id="SSF57716">
    <property type="entry name" value="Glucocorticoid receptor-like (DNA-binding domain)"/>
    <property type="match status" value="2"/>
</dbReference>
<dbReference type="SMART" id="SM00692">
    <property type="entry name" value="DM3"/>
    <property type="match status" value="2"/>
</dbReference>
<dbReference type="SMART" id="SM00980">
    <property type="entry name" value="THAP"/>
    <property type="match status" value="2"/>
</dbReference>
<keyword evidence="3" id="KW-0862">Zinc</keyword>
<feature type="domain" description="THAP-type" evidence="7">
    <location>
        <begin position="1"/>
        <end position="85"/>
    </location>
</feature>
<evidence type="ECO:0000256" key="4">
    <source>
        <dbReference type="ARBA" id="ARBA00023125"/>
    </source>
</evidence>
<dbReference type="Pfam" id="PF05485">
    <property type="entry name" value="THAP"/>
    <property type="match status" value="2"/>
</dbReference>
<dbReference type="GO" id="GO:0008270">
    <property type="term" value="F:zinc ion binding"/>
    <property type="evidence" value="ECO:0007669"/>
    <property type="project" value="UniProtKB-KW"/>
</dbReference>
<proteinExistence type="predicted"/>
<feature type="region of interest" description="Disordered" evidence="6">
    <location>
        <begin position="741"/>
        <end position="787"/>
    </location>
</feature>
<dbReference type="PANTHER" id="PTHR46289:SF2">
    <property type="entry name" value="THAP DOMAIN CONTAINING 12"/>
    <property type="match status" value="1"/>
</dbReference>
<evidence type="ECO:0000313" key="8">
    <source>
        <dbReference type="EMBL" id="KAJ3589159.1"/>
    </source>
</evidence>
<name>A0A9Q0DHF1_9TELE</name>
<dbReference type="OrthoDB" id="7683421at2759"/>
<evidence type="ECO:0000256" key="3">
    <source>
        <dbReference type="ARBA" id="ARBA00022833"/>
    </source>
</evidence>
<comment type="caution">
    <text evidence="8">The sequence shown here is derived from an EMBL/GenBank/DDBJ whole genome shotgun (WGS) entry which is preliminary data.</text>
</comment>
<evidence type="ECO:0000256" key="5">
    <source>
        <dbReference type="PROSITE-ProRule" id="PRU00309"/>
    </source>
</evidence>
<gene>
    <name evidence="8" type="ORF">NHX12_010007</name>
</gene>
<evidence type="ECO:0000256" key="2">
    <source>
        <dbReference type="ARBA" id="ARBA00022771"/>
    </source>
</evidence>
<evidence type="ECO:0000313" key="9">
    <source>
        <dbReference type="Proteomes" id="UP001148018"/>
    </source>
</evidence>
<dbReference type="InterPro" id="IPR052958">
    <property type="entry name" value="IFN-induced_PKR_regulator"/>
</dbReference>
<accession>A0A9Q0DHF1</accession>
<keyword evidence="9" id="KW-1185">Reference proteome</keyword>
<keyword evidence="2 5" id="KW-0863">Zinc-finger</keyword>
<evidence type="ECO:0000259" key="7">
    <source>
        <dbReference type="PROSITE" id="PS50950"/>
    </source>
</evidence>
<sequence>MQNCCAAPNCATGKSNQHPLFRFPKDTERCKQWVENCNHKDLDDKSPEELYRYYRLCVKHFDPSSYESTDNLNTVLKNDAIPSIFDMSSQPNATQLKRNKPMAEVAEKDIKTRKKVKKSQTEMAIVDTPAPSEEEQYKEYLKSLFEVLVLLAEQNIPVEGPVDDKQESLTSSNFIELLDYRMNASEEALKKRWAEDKDSGFATKLTELIEVCEKCVRSEILEDVGKNGFFSLITDEVVMISEEWHLPVFLRYVDKTNSQQEKFKIHSFFINSPALQLELENAITIFYPDKEEKAKELRELCHSTWTTSGGAFEVMVDIIEALLLCVDSVHDNEDMRWNDQVIQDALEISKALADFEFIMTLVVLKSTLMLTRAFGANLQGSAEEAHFAANNFEPVLRSLLEVADNIDVYHEFWFDEAANLASAMEVPIRVPRPFAKQHRSAAAGASAQPDSYYKEHVSLPVVKHVVDELTELFGEEHLQALGGQSLIPALLSKGKVPEPQEDNLRTYKDDIPNAGTLSAELHCWWVKWKSPKGKAEVLPGSLGETLRLADVKFFPNMLSVLRLLGALPTFPLEEGHDLAYRRFRRYMKNTPDHVRSKGLALLNVNIDVGHNLDTMWWSDISTPLRPLAVARRIDSTPPSSDIAHKAELTRLATSMQSKMTDCCAATNCSSDSDVALFSFPSNADRCKRWLDNCDRPDLECKGPEELHKRYNLCAKHFEPSLISHEGTSTCVLKDDAVPTVFDITEPSTNPPTSNRKRAGGPLEEEPASVKKSKDEPMADPQGRPSLNPVCVEKIDQKEVLQFSEDLMRDEIQNSLQMARFFSILLQDSANVEGKEQIPVFVRSVTVEGFPQKHLIGFLPCELDTESLFCTLVTDLRNKWGLRMEHCRGLSYLVTGSMCQKIRDLTCRILQEFPQVVLSPSDPYVFNIWIIRCMPVPFIQRVADAVEEVAGLIRNTPELSQRLEGKIQMAYGHIKGRVHGIMEAYRGNWEYGTDAFQTMLDILEPFLNCINEVISKVNEDTAEQLAKLRPTLKNFNFIVTLVVLKNTLCCVSILNSSLRGIISISSTLQYTISNALKLVTKYQQEIAIFHRKWFGDAIGRAKKLGVEVTGPETSLTLLVAEPTTTNETPLEEMFRENLSRPILQYLVAEVKRVFSVEMVRILRWLSLVPSYMADHNFSIRKDKVADANLNNLARPDTFYEELGCWELKWRHASKRRILPTTVFATLKIPDIAFYPNVQSLLRVLGTVPCVNTEDDVYGQYNMVLERCHFYFKATPQELRRCHLAYVFVNQDVHFSVEQMVESYATNHPEIMQLLQMDNAAKEMQPKVGKDGNHMEKDNEDDPKVMTIEMEGQKLVAIKCEETDREALKSTLQAVVTAAYNSQNKQNTEVSAEQESEVEYVSKSEMKEVLNVCQNVVRDGILMEVGSSFFSLFIDRVVVLGEQEYLPLFLRFVDSFDVMRLELLGFAEANLDCDKMVQRLMAILTEEWRLDLKYCRELSSGLQKDHFSAASQLCQISGILATLSRVKTNMKVFHQNWFDEACAVAQSLRVQIEENPENPSPPRDALRKPQGYYKDALSVPLMDNLLTAVKDHFSDDHKEALNFLALVPCSVTVSYMFESLKSKPPLYSTDLPDADNFFTELCCWRVKWKTKVTLTIPDTIFHTLRLPVMQYFGNINTLLRIMSVLPSTVLEDCGAKMRHKMFQEYLKNTSPKDRTPCLAMLQVGTDFNRDLERMVTQCLKDTPQTLEAICLDKESKTLMKNAETTMEVDHLKDEPEEQTIQQPADAIDQDVRPAEENGHTGDNQQSLETVFRVAALLAKKNASLAEIATDDTVTIVQELGMCHWLGVEGKGKLDIGEAEIAMLLTKGIRDVILQEIQESPFFSLITDRPSYPLSVVTPSESCGLAYWLAGRVPCPPVKKMLDVAEDLLLFFDRSPGLEGQLAQVVDVLLNAPREALEEIAETCCSRWKKREDFFDALADTLDGILSCLDSVSTTTDTTTSLYAQVLATAVRSTDFIVTLVILRNACTPLRNCSTVFRCGNPSDIIGEVEKIPQIIEALSKMLENISTVHGPWFEHAFQLANKVGPEQVCFPEEANNYESVEVYYRETLSIPVLQCLIDEMKHSFSESHLQALSILSLLPSCNPQSSLESKDNPFSLYLTDLPDRDMAEMEFNAWAVAWRDKYQDAAPPASISETLHHPEAKSHPTVTSLLRLVAVLPSISIECDLMKSTLNSMRDLLEGTICRGSKTDRVMLLTHHDTLQRLPEVIEKCIEMDPESRPCLAQVLETFHGLKLIKGAAKVNLIKEEASSPAAAGKLEGLPQPRTPMSFYDPQLREEMLKELWDSQFFTIIIEQAVKVDSELYVPLCIRYLNKEDIQCEETLAFIPYNVDASALADAMETALSEKWGLNMAYCRGLALLSVGQVGVQMRAVCSVITTKYPQLVRGVSSTVSLNVWLARSSPVTEAAGGAVLTENLLQWFTADSQRQNKLEEAIIGGFAHNEAKGNELRDKLVKNWEKSHDMQELTVELLEALLLCLNELKNEGSGTEQRQASEFFNAIWNFEFIFSTVVTKHVLAVTNKLSASLQGKPLDMLLAIDTLPDLNESLCNLRNDIDVHHKAWFEEAVALAAQLQVSTLHSVLLEPLSDFYVKSFSMKVIEHSISEVADLFNEKVLDTLQALEIVPYAMSKVETTTFGSLLFRLYSEDLPDKVSLFQEINSWKEKWLDPLAGYLPTTVLDTLKTSQIRSFSNIETLLRLQVILPFSRKESSFRVGKRSLQGFMQQQKRSLAELHPL</sequence>
<evidence type="ECO:0000256" key="1">
    <source>
        <dbReference type="ARBA" id="ARBA00022723"/>
    </source>
</evidence>
<keyword evidence="4 5" id="KW-0238">DNA-binding</keyword>
<reference evidence="8" key="1">
    <citation type="submission" date="2022-07" db="EMBL/GenBank/DDBJ databases">
        <title>Chromosome-level genome of Muraenolepis orangiensis.</title>
        <authorList>
            <person name="Kim J."/>
        </authorList>
    </citation>
    <scope>NUCLEOTIDE SEQUENCE</scope>
    <source>
        <strain evidence="8">KU_S4_2022</strain>
        <tissue evidence="8">Muscle</tissue>
    </source>
</reference>
<keyword evidence="1" id="KW-0479">Metal-binding</keyword>
<dbReference type="PANTHER" id="PTHR46289">
    <property type="entry name" value="52 KDA REPRESSOR OF THE INHIBITOR OF THE PROTEIN KINASE-LIKE PROTEIN-RELATED"/>
    <property type="match status" value="1"/>
</dbReference>
<feature type="domain" description="THAP-type" evidence="7">
    <location>
        <begin position="659"/>
        <end position="741"/>
    </location>
</feature>
<protein>
    <recommendedName>
        <fullName evidence="7">THAP-type domain-containing protein</fullName>
    </recommendedName>
</protein>
<dbReference type="GO" id="GO:0003677">
    <property type="term" value="F:DNA binding"/>
    <property type="evidence" value="ECO:0007669"/>
    <property type="project" value="UniProtKB-UniRule"/>
</dbReference>
<dbReference type="PROSITE" id="PS50950">
    <property type="entry name" value="ZF_THAP"/>
    <property type="match status" value="2"/>
</dbReference>
<feature type="compositionally biased region" description="Basic and acidic residues" evidence="6">
    <location>
        <begin position="767"/>
        <end position="776"/>
    </location>
</feature>
<dbReference type="InterPro" id="IPR006612">
    <property type="entry name" value="THAP_Znf"/>
</dbReference>
<organism evidence="8 9">
    <name type="scientific">Muraenolepis orangiensis</name>
    <name type="common">Patagonian moray cod</name>
    <dbReference type="NCBI Taxonomy" id="630683"/>
    <lineage>
        <taxon>Eukaryota</taxon>
        <taxon>Metazoa</taxon>
        <taxon>Chordata</taxon>
        <taxon>Craniata</taxon>
        <taxon>Vertebrata</taxon>
        <taxon>Euteleostomi</taxon>
        <taxon>Actinopterygii</taxon>
        <taxon>Neopterygii</taxon>
        <taxon>Teleostei</taxon>
        <taxon>Neoteleostei</taxon>
        <taxon>Acanthomorphata</taxon>
        <taxon>Zeiogadaria</taxon>
        <taxon>Gadariae</taxon>
        <taxon>Gadiformes</taxon>
        <taxon>Muraenolepidoidei</taxon>
        <taxon>Muraenolepididae</taxon>
        <taxon>Muraenolepis</taxon>
    </lineage>
</organism>
<evidence type="ECO:0000256" key="6">
    <source>
        <dbReference type="SAM" id="MobiDB-lite"/>
    </source>
</evidence>